<reference evidence="3" key="1">
    <citation type="journal article" date="2019" name="Int. J. Syst. Evol. Microbiol.">
        <title>The Global Catalogue of Microorganisms (GCM) 10K type strain sequencing project: providing services to taxonomists for standard genome sequencing and annotation.</title>
        <authorList>
            <consortium name="The Broad Institute Genomics Platform"/>
            <consortium name="The Broad Institute Genome Sequencing Center for Infectious Disease"/>
            <person name="Wu L."/>
            <person name="Ma J."/>
        </authorList>
    </citation>
    <scope>NUCLEOTIDE SEQUENCE [LARGE SCALE GENOMIC DNA]</scope>
    <source>
        <strain evidence="3">JCM 3369</strain>
    </source>
</reference>
<dbReference type="RefSeq" id="WP_160822710.1">
    <property type="nucleotide sequence ID" value="NZ_JBHSXE010000001.1"/>
</dbReference>
<keyword evidence="3" id="KW-1185">Reference proteome</keyword>
<dbReference type="InterPro" id="IPR007278">
    <property type="entry name" value="DUF397"/>
</dbReference>
<dbReference type="Pfam" id="PF04149">
    <property type="entry name" value="DUF397"/>
    <property type="match status" value="1"/>
</dbReference>
<gene>
    <name evidence="2" type="ORF">ACFQKB_20780</name>
</gene>
<dbReference type="Proteomes" id="UP001596380">
    <property type="component" value="Unassembled WGS sequence"/>
</dbReference>
<accession>A0ABW2CNF3</accession>
<evidence type="ECO:0000259" key="1">
    <source>
        <dbReference type="Pfam" id="PF04149"/>
    </source>
</evidence>
<sequence>MIVEWRKSSYSGGVDDKACVELARLASGCGVRDSQDPEGGHLALSVAQLGVLLERVKDGQR</sequence>
<proteinExistence type="predicted"/>
<comment type="caution">
    <text evidence="2">The sequence shown here is derived from an EMBL/GenBank/DDBJ whole genome shotgun (WGS) entry which is preliminary data.</text>
</comment>
<organism evidence="2 3">
    <name type="scientific">Actinomadura yumaensis</name>
    <dbReference type="NCBI Taxonomy" id="111807"/>
    <lineage>
        <taxon>Bacteria</taxon>
        <taxon>Bacillati</taxon>
        <taxon>Actinomycetota</taxon>
        <taxon>Actinomycetes</taxon>
        <taxon>Streptosporangiales</taxon>
        <taxon>Thermomonosporaceae</taxon>
        <taxon>Actinomadura</taxon>
    </lineage>
</organism>
<dbReference type="EMBL" id="JBHSXS010000012">
    <property type="protein sequence ID" value="MFC6882201.1"/>
    <property type="molecule type" value="Genomic_DNA"/>
</dbReference>
<name>A0ABW2CNF3_9ACTN</name>
<evidence type="ECO:0000313" key="2">
    <source>
        <dbReference type="EMBL" id="MFC6882201.1"/>
    </source>
</evidence>
<protein>
    <submittedName>
        <fullName evidence="2">DUF397 domain-containing protein</fullName>
    </submittedName>
</protein>
<evidence type="ECO:0000313" key="3">
    <source>
        <dbReference type="Proteomes" id="UP001596380"/>
    </source>
</evidence>
<feature type="domain" description="DUF397" evidence="1">
    <location>
        <begin position="4"/>
        <end position="57"/>
    </location>
</feature>